<reference evidence="5 6" key="1">
    <citation type="journal article" date="2018" name="Cell">
        <title>The Chara Genome: Secondary Complexity and Implications for Plant Terrestrialization.</title>
        <authorList>
            <person name="Nishiyama T."/>
            <person name="Sakayama H."/>
            <person name="Vries J.D."/>
            <person name="Buschmann H."/>
            <person name="Saint-Marcoux D."/>
            <person name="Ullrich K.K."/>
            <person name="Haas F.B."/>
            <person name="Vanderstraeten L."/>
            <person name="Becker D."/>
            <person name="Lang D."/>
            <person name="Vosolsobe S."/>
            <person name="Rombauts S."/>
            <person name="Wilhelmsson P.K.I."/>
            <person name="Janitza P."/>
            <person name="Kern R."/>
            <person name="Heyl A."/>
            <person name="Rumpler F."/>
            <person name="Villalobos L.I.A.C."/>
            <person name="Clay J.M."/>
            <person name="Skokan R."/>
            <person name="Toyoda A."/>
            <person name="Suzuki Y."/>
            <person name="Kagoshima H."/>
            <person name="Schijlen E."/>
            <person name="Tajeshwar N."/>
            <person name="Catarino B."/>
            <person name="Hetherington A.J."/>
            <person name="Saltykova A."/>
            <person name="Bonnot C."/>
            <person name="Breuninger H."/>
            <person name="Symeonidi A."/>
            <person name="Radhakrishnan G.V."/>
            <person name="Van Nieuwerburgh F."/>
            <person name="Deforce D."/>
            <person name="Chang C."/>
            <person name="Karol K.G."/>
            <person name="Hedrich R."/>
            <person name="Ulvskov P."/>
            <person name="Glockner G."/>
            <person name="Delwiche C.F."/>
            <person name="Petrasek J."/>
            <person name="Van de Peer Y."/>
            <person name="Friml J."/>
            <person name="Beilby M."/>
            <person name="Dolan L."/>
            <person name="Kohara Y."/>
            <person name="Sugano S."/>
            <person name="Fujiyama A."/>
            <person name="Delaux P.-M."/>
            <person name="Quint M."/>
            <person name="TheiBen G."/>
            <person name="Hagemann M."/>
            <person name="Harholt J."/>
            <person name="Dunand C."/>
            <person name="Zachgo S."/>
            <person name="Langdale J."/>
            <person name="Maumus F."/>
            <person name="Straeten D.V.D."/>
            <person name="Gould S.B."/>
            <person name="Rensing S.A."/>
        </authorList>
    </citation>
    <scope>NUCLEOTIDE SEQUENCE [LARGE SCALE GENOMIC DNA]</scope>
    <source>
        <strain evidence="5 6">S276</strain>
    </source>
</reference>
<name>A0A388KF47_CHABU</name>
<evidence type="ECO:0000256" key="1">
    <source>
        <dbReference type="ARBA" id="ARBA00013260"/>
    </source>
</evidence>
<dbReference type="SUPFAM" id="SSF102462">
    <property type="entry name" value="Peptidyl-tRNA hydrolase II"/>
    <property type="match status" value="1"/>
</dbReference>
<feature type="region of interest" description="Disordered" evidence="4">
    <location>
        <begin position="35"/>
        <end position="54"/>
    </location>
</feature>
<organism evidence="5 6">
    <name type="scientific">Chara braunii</name>
    <name type="common">Braun's stonewort</name>
    <dbReference type="NCBI Taxonomy" id="69332"/>
    <lineage>
        <taxon>Eukaryota</taxon>
        <taxon>Viridiplantae</taxon>
        <taxon>Streptophyta</taxon>
        <taxon>Charophyceae</taxon>
        <taxon>Charales</taxon>
        <taxon>Characeae</taxon>
        <taxon>Chara</taxon>
    </lineage>
</organism>
<proteinExistence type="predicted"/>
<dbReference type="PANTHER" id="PTHR46194">
    <property type="entry name" value="PEPTIDYL-TRNA HYDROLASE PTRHD1-RELATED"/>
    <property type="match status" value="1"/>
</dbReference>
<dbReference type="STRING" id="69332.A0A388KF47"/>
<evidence type="ECO:0000256" key="4">
    <source>
        <dbReference type="SAM" id="MobiDB-lite"/>
    </source>
</evidence>
<dbReference type="EC" id="3.1.1.29" evidence="1"/>
<evidence type="ECO:0000313" key="6">
    <source>
        <dbReference type="Proteomes" id="UP000265515"/>
    </source>
</evidence>
<accession>A0A388KF47</accession>
<protein>
    <recommendedName>
        <fullName evidence="1">peptidyl-tRNA hydrolase</fullName>
        <ecNumber evidence="1">3.1.1.29</ecNumber>
    </recommendedName>
</protein>
<keyword evidence="2" id="KW-0378">Hydrolase</keyword>
<dbReference type="InterPro" id="IPR002833">
    <property type="entry name" value="PTH2"/>
</dbReference>
<dbReference type="Gramene" id="GBG68626">
    <property type="protein sequence ID" value="GBG68626"/>
    <property type="gene ID" value="CBR_g3167"/>
</dbReference>
<dbReference type="InterPro" id="IPR023476">
    <property type="entry name" value="Pep_tRNA_hydro_II_dom_sf"/>
</dbReference>
<sequence length="290" mass="30280">MACTVPTSAYRFFVPAVPLFPALGCASALGAASSSSRLFNSSGPPTDPRWGTGRRSVPRVHAFTDRLLIASIGSVGGGKGKGKGVLHFAKDFNVSPVAGMADGQLSSDHRAGDHIDGCAMPAVMVDGDRKMAAVAEGPTAAEAAVVAAPADKALGEAAQEGGDPLSEAASAPLLVQYLVLRKDLVENMGWSIGSVVAQACHAAVAATWLSKDDALTQRYCSDSNIDHMRKVVLEVKGEKQLVDLSGKLAVAGVGHKLWVEQPENFPTCLATKPCIKEEVAMHFKKCKLCK</sequence>
<comment type="catalytic activity">
    <reaction evidence="3">
        <text>an N-acyl-L-alpha-aminoacyl-tRNA + H2O = an N-acyl-L-amino acid + a tRNA + H(+)</text>
        <dbReference type="Rhea" id="RHEA:54448"/>
        <dbReference type="Rhea" id="RHEA-COMP:10123"/>
        <dbReference type="Rhea" id="RHEA-COMP:13883"/>
        <dbReference type="ChEBI" id="CHEBI:15377"/>
        <dbReference type="ChEBI" id="CHEBI:15378"/>
        <dbReference type="ChEBI" id="CHEBI:59874"/>
        <dbReference type="ChEBI" id="CHEBI:78442"/>
        <dbReference type="ChEBI" id="CHEBI:138191"/>
        <dbReference type="EC" id="3.1.1.29"/>
    </reaction>
</comment>
<evidence type="ECO:0000256" key="3">
    <source>
        <dbReference type="ARBA" id="ARBA00048707"/>
    </source>
</evidence>
<gene>
    <name evidence="5" type="ORF">CBR_g3167</name>
</gene>
<evidence type="ECO:0000313" key="5">
    <source>
        <dbReference type="EMBL" id="GBG68626.1"/>
    </source>
</evidence>
<dbReference type="PANTHER" id="PTHR46194:SF1">
    <property type="entry name" value="PEPTIDYL-TRNA HYDROLASE PTRHD1-RELATED"/>
    <property type="match status" value="1"/>
</dbReference>
<dbReference type="EMBL" id="BFEA01000103">
    <property type="protein sequence ID" value="GBG68626.1"/>
    <property type="molecule type" value="Genomic_DNA"/>
</dbReference>
<dbReference type="GO" id="GO:0004045">
    <property type="term" value="F:peptidyl-tRNA hydrolase activity"/>
    <property type="evidence" value="ECO:0007669"/>
    <property type="project" value="UniProtKB-EC"/>
</dbReference>
<dbReference type="InterPro" id="IPR042237">
    <property type="entry name" value="PTRHD1"/>
</dbReference>
<dbReference type="Gene3D" id="3.40.1490.10">
    <property type="entry name" value="Bit1"/>
    <property type="match status" value="1"/>
</dbReference>
<dbReference type="OrthoDB" id="201213at2759"/>
<keyword evidence="6" id="KW-1185">Reference proteome</keyword>
<dbReference type="AlphaFoldDB" id="A0A388KF47"/>
<comment type="caution">
    <text evidence="5">The sequence shown here is derived from an EMBL/GenBank/DDBJ whole genome shotgun (WGS) entry which is preliminary data.</text>
</comment>
<dbReference type="Pfam" id="PF01981">
    <property type="entry name" value="PTH2"/>
    <property type="match status" value="1"/>
</dbReference>
<dbReference type="Proteomes" id="UP000265515">
    <property type="component" value="Unassembled WGS sequence"/>
</dbReference>
<evidence type="ECO:0000256" key="2">
    <source>
        <dbReference type="ARBA" id="ARBA00022801"/>
    </source>
</evidence>